<comment type="caution">
    <text evidence="3">The sequence shown here is derived from an EMBL/GenBank/DDBJ whole genome shotgun (WGS) entry which is preliminary data.</text>
</comment>
<evidence type="ECO:0000313" key="4">
    <source>
        <dbReference type="Proteomes" id="UP001335648"/>
    </source>
</evidence>
<evidence type="ECO:0000259" key="2">
    <source>
        <dbReference type="Pfam" id="PF13843"/>
    </source>
</evidence>
<dbReference type="PANTHER" id="PTHR46599:SF6">
    <property type="entry name" value="DUAL SPECIFICITY PHOSPHATASE 26"/>
    <property type="match status" value="1"/>
</dbReference>
<dbReference type="PANTHER" id="PTHR46599">
    <property type="entry name" value="PIGGYBAC TRANSPOSABLE ELEMENT-DERIVED PROTEIN 4"/>
    <property type="match status" value="1"/>
</dbReference>
<organism evidence="3 4">
    <name type="scientific">Champsocephalus esox</name>
    <name type="common">pike icefish</name>
    <dbReference type="NCBI Taxonomy" id="159716"/>
    <lineage>
        <taxon>Eukaryota</taxon>
        <taxon>Metazoa</taxon>
        <taxon>Chordata</taxon>
        <taxon>Craniata</taxon>
        <taxon>Vertebrata</taxon>
        <taxon>Euteleostomi</taxon>
        <taxon>Actinopterygii</taxon>
        <taxon>Neopterygii</taxon>
        <taxon>Teleostei</taxon>
        <taxon>Neoteleostei</taxon>
        <taxon>Acanthomorphata</taxon>
        <taxon>Eupercaria</taxon>
        <taxon>Perciformes</taxon>
        <taxon>Notothenioidei</taxon>
        <taxon>Channichthyidae</taxon>
        <taxon>Champsocephalus</taxon>
    </lineage>
</organism>
<proteinExistence type="predicted"/>
<feature type="region of interest" description="Disordered" evidence="1">
    <location>
        <begin position="1"/>
        <end position="34"/>
    </location>
</feature>
<evidence type="ECO:0000256" key="1">
    <source>
        <dbReference type="SAM" id="MobiDB-lite"/>
    </source>
</evidence>
<keyword evidence="4" id="KW-1185">Reference proteome</keyword>
<protein>
    <recommendedName>
        <fullName evidence="2">PiggyBac transposable element-derived protein domain-containing protein</fullName>
    </recommendedName>
</protein>
<dbReference type="Proteomes" id="UP001335648">
    <property type="component" value="Unassembled WGS sequence"/>
</dbReference>
<evidence type="ECO:0000313" key="3">
    <source>
        <dbReference type="EMBL" id="KAK5887851.1"/>
    </source>
</evidence>
<sequence>MNRQLTWSSLPYSSSSSSSSSSPSSSSPGGPTAHAAAHARDIESAFRLFVTPAIERVVLDMTNLEGARRYGDAWAGMDETDLRAYTGLLILAGAYKSRGEAAASLWDAESGRAVFCATMPLKLFHLFSRMLRFDDRATRAERRVADKLAAVCRV</sequence>
<dbReference type="AlphaFoldDB" id="A0AAN8BMP1"/>
<dbReference type="InterPro" id="IPR029526">
    <property type="entry name" value="PGBD"/>
</dbReference>
<feature type="compositionally biased region" description="Low complexity" evidence="1">
    <location>
        <begin position="8"/>
        <end position="28"/>
    </location>
</feature>
<accession>A0AAN8BMP1</accession>
<dbReference type="EMBL" id="JAULUE010002058">
    <property type="protein sequence ID" value="KAK5887851.1"/>
    <property type="molecule type" value="Genomic_DNA"/>
</dbReference>
<dbReference type="Pfam" id="PF13843">
    <property type="entry name" value="DDE_Tnp_1_7"/>
    <property type="match status" value="1"/>
</dbReference>
<name>A0AAN8BMP1_9TELE</name>
<feature type="domain" description="PiggyBac transposable element-derived protein" evidence="2">
    <location>
        <begin position="45"/>
        <end position="149"/>
    </location>
</feature>
<gene>
    <name evidence="3" type="ORF">CesoFtcFv8_016412</name>
</gene>
<reference evidence="3 4" key="1">
    <citation type="journal article" date="2023" name="Mol. Biol. Evol.">
        <title>Genomics of Secondarily Temperate Adaptation in the Only Non-Antarctic Icefish.</title>
        <authorList>
            <person name="Rivera-Colon A.G."/>
            <person name="Rayamajhi N."/>
            <person name="Minhas B.F."/>
            <person name="Madrigal G."/>
            <person name="Bilyk K.T."/>
            <person name="Yoon V."/>
            <person name="Hune M."/>
            <person name="Gregory S."/>
            <person name="Cheng C.H.C."/>
            <person name="Catchen J.M."/>
        </authorList>
    </citation>
    <scope>NUCLEOTIDE SEQUENCE [LARGE SCALE GENOMIC DNA]</scope>
    <source>
        <strain evidence="3">JC2023a</strain>
    </source>
</reference>